<proteinExistence type="predicted"/>
<comment type="caution">
    <text evidence="4">The sequence shown here is derived from an EMBL/GenBank/DDBJ whole genome shotgun (WGS) entry which is preliminary data.</text>
</comment>
<dbReference type="PANTHER" id="PTHR36855:SF1">
    <property type="entry name" value="PEROXISOME MEMBRANE ANCHOR PROTEIN PEX14P N-TERMINAL DOMAIN-CONTAINING PROTEIN"/>
    <property type="match status" value="1"/>
</dbReference>
<feature type="region of interest" description="Disordered" evidence="1">
    <location>
        <begin position="1"/>
        <end position="31"/>
    </location>
</feature>
<dbReference type="Proteomes" id="UP001172673">
    <property type="component" value="Unassembled WGS sequence"/>
</dbReference>
<feature type="region of interest" description="Disordered" evidence="1">
    <location>
        <begin position="191"/>
        <end position="287"/>
    </location>
</feature>
<dbReference type="PANTHER" id="PTHR36855">
    <property type="entry name" value="CHROMOSOME 10, WHOLE GENOME SHOTGUN SEQUENCE"/>
    <property type="match status" value="1"/>
</dbReference>
<name>A0AA39CDT1_9EURO</name>
<feature type="domain" description="Peroxisomal membrane protein PEX14-like KPWE" evidence="2">
    <location>
        <begin position="167"/>
        <end position="215"/>
    </location>
</feature>
<protein>
    <submittedName>
        <fullName evidence="4">Uncharacterized protein</fullName>
    </submittedName>
</protein>
<feature type="compositionally biased region" description="Pro residues" evidence="1">
    <location>
        <begin position="157"/>
        <end position="169"/>
    </location>
</feature>
<accession>A0AA39CDT1</accession>
<feature type="compositionally biased region" description="Low complexity" evidence="1">
    <location>
        <begin position="223"/>
        <end position="240"/>
    </location>
</feature>
<dbReference type="InterPro" id="IPR040554">
    <property type="entry name" value="KPWE_PEX14_dom"/>
</dbReference>
<evidence type="ECO:0000256" key="1">
    <source>
        <dbReference type="SAM" id="MobiDB-lite"/>
    </source>
</evidence>
<evidence type="ECO:0000259" key="2">
    <source>
        <dbReference type="Pfam" id="PF17733"/>
    </source>
</evidence>
<evidence type="ECO:0000313" key="5">
    <source>
        <dbReference type="Proteomes" id="UP001172673"/>
    </source>
</evidence>
<dbReference type="AlphaFoldDB" id="A0AA39CDT1"/>
<dbReference type="Pfam" id="PF17733">
    <property type="entry name" value="KPWE_dom"/>
    <property type="match status" value="1"/>
</dbReference>
<evidence type="ECO:0000313" key="4">
    <source>
        <dbReference type="EMBL" id="KAJ9604564.1"/>
    </source>
</evidence>
<dbReference type="EMBL" id="JAPDRK010000018">
    <property type="protein sequence ID" value="KAJ9604564.1"/>
    <property type="molecule type" value="Genomic_DNA"/>
</dbReference>
<dbReference type="Pfam" id="PF25871">
    <property type="entry name" value="HTH_76"/>
    <property type="match status" value="1"/>
</dbReference>
<keyword evidence="5" id="KW-1185">Reference proteome</keyword>
<organism evidence="4 5">
    <name type="scientific">Cladophialophora chaetospira</name>
    <dbReference type="NCBI Taxonomy" id="386627"/>
    <lineage>
        <taxon>Eukaryota</taxon>
        <taxon>Fungi</taxon>
        <taxon>Dikarya</taxon>
        <taxon>Ascomycota</taxon>
        <taxon>Pezizomycotina</taxon>
        <taxon>Eurotiomycetes</taxon>
        <taxon>Chaetothyriomycetidae</taxon>
        <taxon>Chaetothyriales</taxon>
        <taxon>Herpotrichiellaceae</taxon>
        <taxon>Cladophialophora</taxon>
    </lineage>
</organism>
<feature type="region of interest" description="Disordered" evidence="1">
    <location>
        <begin position="116"/>
        <end position="169"/>
    </location>
</feature>
<gene>
    <name evidence="4" type="ORF">H2200_010677</name>
</gene>
<reference evidence="4" key="1">
    <citation type="submission" date="2022-10" db="EMBL/GenBank/DDBJ databases">
        <title>Culturing micro-colonial fungi from biological soil crusts in the Mojave desert and describing Neophaeococcomyces mojavensis, and introducing the new genera and species Taxawa tesnikishii.</title>
        <authorList>
            <person name="Kurbessoian T."/>
            <person name="Stajich J.E."/>
        </authorList>
    </citation>
    <scope>NUCLEOTIDE SEQUENCE</scope>
    <source>
        <strain evidence="4">TK_41</strain>
    </source>
</reference>
<evidence type="ECO:0000259" key="3">
    <source>
        <dbReference type="Pfam" id="PF25871"/>
    </source>
</evidence>
<sequence length="287" mass="29809">MANTDPTLEHATTANSGASIHSDPLPTSLPGPDPPSLSVFYTQLTTYPFHTDAEFLAGLATILGHPSVPATPNELRSNPDLVLQARCFYLSRRFNIDPPIDPVKYLEWSKDRAGAAKEGENAQGPVSRGTGGEGVQTSPSSSATTITAAAPSSTITTPPPPSANEPTYPPSFAAIIDLITKNLPIPGIEEVPPTVLEPGTSKVDHTPRRKKPWEKEETSISTGEGEQVQAAEAAGAQDGASGIGEQEASHDTKDSGINGNGNAVPNEGVVKILQPTAIPPSGLLSGD</sequence>
<dbReference type="InterPro" id="IPR058841">
    <property type="entry name" value="HTH_76"/>
</dbReference>
<feature type="domain" description="PEX14-like helix-turn-helix" evidence="3">
    <location>
        <begin position="41"/>
        <end position="111"/>
    </location>
</feature>
<feature type="compositionally biased region" description="Polar residues" evidence="1">
    <location>
        <begin position="1"/>
        <end position="19"/>
    </location>
</feature>
<feature type="compositionally biased region" description="Low complexity" evidence="1">
    <location>
        <begin position="137"/>
        <end position="156"/>
    </location>
</feature>